<organism evidence="1 2">
    <name type="scientific">Natronolimnohabitans innermongolicus JCM 12255</name>
    <dbReference type="NCBI Taxonomy" id="1227499"/>
    <lineage>
        <taxon>Archaea</taxon>
        <taxon>Methanobacteriati</taxon>
        <taxon>Methanobacteriota</taxon>
        <taxon>Stenosarchaea group</taxon>
        <taxon>Halobacteria</taxon>
        <taxon>Halobacteriales</taxon>
        <taxon>Natrialbaceae</taxon>
        <taxon>Natronolimnohabitans</taxon>
    </lineage>
</organism>
<dbReference type="STRING" id="1227499.C493_12279"/>
<keyword evidence="2" id="KW-1185">Reference proteome</keyword>
<evidence type="ECO:0000313" key="1">
    <source>
        <dbReference type="EMBL" id="ELY54747.1"/>
    </source>
</evidence>
<name>L9WZB8_9EURY</name>
<evidence type="ECO:0000313" key="2">
    <source>
        <dbReference type="Proteomes" id="UP000011602"/>
    </source>
</evidence>
<dbReference type="AlphaFoldDB" id="L9WZB8"/>
<comment type="caution">
    <text evidence="1">The sequence shown here is derived from an EMBL/GenBank/DDBJ whole genome shotgun (WGS) entry which is preliminary data.</text>
</comment>
<sequence>MRPAIERVAYSPTDRDVVRMSGCESSRPCRRRASYRISVKHSAGDRVVYWHYCTQHFRSETQRLGANEYFRVVDVTALS</sequence>
<proteinExistence type="predicted"/>
<dbReference type="Proteomes" id="UP000011602">
    <property type="component" value="Unassembled WGS sequence"/>
</dbReference>
<dbReference type="EMBL" id="AOHZ01000055">
    <property type="protein sequence ID" value="ELY54747.1"/>
    <property type="molecule type" value="Genomic_DNA"/>
</dbReference>
<gene>
    <name evidence="1" type="ORF">C493_12279</name>
</gene>
<reference evidence="1 2" key="1">
    <citation type="journal article" date="2014" name="PLoS Genet.">
        <title>Phylogenetically driven sequencing of extremely halophilic archaea reveals strategies for static and dynamic osmo-response.</title>
        <authorList>
            <person name="Becker E.A."/>
            <person name="Seitzer P.M."/>
            <person name="Tritt A."/>
            <person name="Larsen D."/>
            <person name="Krusor M."/>
            <person name="Yao A.I."/>
            <person name="Wu D."/>
            <person name="Madern D."/>
            <person name="Eisen J.A."/>
            <person name="Darling A.E."/>
            <person name="Facciotti M.T."/>
        </authorList>
    </citation>
    <scope>NUCLEOTIDE SEQUENCE [LARGE SCALE GENOMIC DNA]</scope>
    <source>
        <strain evidence="1 2">JCM 12255</strain>
    </source>
</reference>
<accession>L9WZB8</accession>
<protein>
    <submittedName>
        <fullName evidence="1">Uncharacterized protein</fullName>
    </submittedName>
</protein>